<reference evidence="1 2" key="1">
    <citation type="submission" date="2018-09" db="EMBL/GenBank/DDBJ databases">
        <authorList>
            <person name="Zhu H."/>
        </authorList>
    </citation>
    <scope>NUCLEOTIDE SEQUENCE [LARGE SCALE GENOMIC DNA]</scope>
    <source>
        <strain evidence="1 2">K1W22B-8</strain>
    </source>
</reference>
<evidence type="ECO:0000313" key="2">
    <source>
        <dbReference type="Proteomes" id="UP000284605"/>
    </source>
</evidence>
<proteinExistence type="predicted"/>
<dbReference type="AlphaFoldDB" id="A0A418WU95"/>
<keyword evidence="2" id="KW-1185">Reference proteome</keyword>
<gene>
    <name evidence="1" type="ORF">D3874_03065</name>
</gene>
<comment type="caution">
    <text evidence="1">The sequence shown here is derived from an EMBL/GenBank/DDBJ whole genome shotgun (WGS) entry which is preliminary data.</text>
</comment>
<protein>
    <submittedName>
        <fullName evidence="1">Peptidase</fullName>
    </submittedName>
</protein>
<accession>A0A418WU95</accession>
<dbReference type="RefSeq" id="WP_119776349.1">
    <property type="nucleotide sequence ID" value="NZ_QYUK01000008.1"/>
</dbReference>
<sequence length="367" mass="38614">MKPFQIFRAGTHTSNEGVTLEYAEGDLAVIADAYDPANHQAPICVGHPKTDAPAYGWIGGLAVDGDRLVATPTDIDPAFADLVKAKRFKTISAAFYTPTSPNNPTPGGWYLRHVAFLGAAAPAVKGLKPVEFAAGGDGVVTIEFSDWSTSATAGTAARLFRRLRDWMIGKEGLAKADEILSEWEIQSLTETAVEARPDPSPLYTDPTKEPDMTAANAAELERRAAELAAKEAKFATDQAQFADSQAKARAEEDAAFVTSVVAAGRLPIGMQATATALFSQLDDGTLSFADGGETKASTGRQAFRDLLAGLPLPVVTKEIAGGKAHSVDFADPVAIAGAINTEIEDAKKKGETISPADALDRLKQKGA</sequence>
<organism evidence="1 2">
    <name type="scientific">Oleomonas cavernae</name>
    <dbReference type="NCBI Taxonomy" id="2320859"/>
    <lineage>
        <taxon>Bacteria</taxon>
        <taxon>Pseudomonadati</taxon>
        <taxon>Pseudomonadota</taxon>
        <taxon>Alphaproteobacteria</taxon>
        <taxon>Acetobacterales</taxon>
        <taxon>Acetobacteraceae</taxon>
        <taxon>Oleomonas</taxon>
    </lineage>
</organism>
<dbReference type="EMBL" id="QYUK01000008">
    <property type="protein sequence ID" value="RJF94811.1"/>
    <property type="molecule type" value="Genomic_DNA"/>
</dbReference>
<evidence type="ECO:0000313" key="1">
    <source>
        <dbReference type="EMBL" id="RJF94811.1"/>
    </source>
</evidence>
<dbReference type="Proteomes" id="UP000284605">
    <property type="component" value="Unassembled WGS sequence"/>
</dbReference>
<dbReference type="OrthoDB" id="9816412at2"/>
<name>A0A418WU95_9PROT</name>